<evidence type="ECO:0000313" key="3">
    <source>
        <dbReference type="Proteomes" id="UP000327085"/>
    </source>
</evidence>
<evidence type="ECO:0000313" key="2">
    <source>
        <dbReference type="EMBL" id="VVA33820.1"/>
    </source>
</evidence>
<reference evidence="3" key="2">
    <citation type="journal article" date="2020" name="Plant J.">
        <title>Transposons played a major role in the diversification between the closely related almond and peach genomes: results from the almond genome sequence.</title>
        <authorList>
            <person name="Alioto T."/>
            <person name="Alexiou K.G."/>
            <person name="Bardil A."/>
            <person name="Barteri F."/>
            <person name="Castanera R."/>
            <person name="Cruz F."/>
            <person name="Dhingra A."/>
            <person name="Duval H."/>
            <person name="Fernandez I Marti A."/>
            <person name="Frias L."/>
            <person name="Galan B."/>
            <person name="Garcia J.L."/>
            <person name="Howad W."/>
            <person name="Gomez-Garrido J."/>
            <person name="Gut M."/>
            <person name="Julca I."/>
            <person name="Morata J."/>
            <person name="Puigdomenech P."/>
            <person name="Ribeca P."/>
            <person name="Rubio Cabetas M.J."/>
            <person name="Vlasova A."/>
            <person name="Wirthensohn M."/>
            <person name="Garcia-Mas J."/>
            <person name="Gabaldon T."/>
            <person name="Casacuberta J.M."/>
            <person name="Arus P."/>
        </authorList>
    </citation>
    <scope>NUCLEOTIDE SEQUENCE [LARGE SCALE GENOMIC DNA]</scope>
    <source>
        <strain evidence="3">cv. Texas</strain>
    </source>
</reference>
<accession>A0A5E4G2C4</accession>
<dbReference type="InParanoid" id="A0A5E4G2C4"/>
<name>A0A5E4G2C4_PRUDU</name>
<dbReference type="EMBL" id="JAJFAZ020000001">
    <property type="protein sequence ID" value="KAI5351131.1"/>
    <property type="molecule type" value="Genomic_DNA"/>
</dbReference>
<evidence type="ECO:0000313" key="4">
    <source>
        <dbReference type="Proteomes" id="UP001054821"/>
    </source>
</evidence>
<dbReference type="Proteomes" id="UP000327085">
    <property type="component" value="Chromosome 7"/>
</dbReference>
<gene>
    <name evidence="2" type="ORF">ALMOND_2B027640</name>
    <name evidence="1" type="ORF">L3X38_004022</name>
</gene>
<dbReference type="Gramene" id="VVA33820">
    <property type="protein sequence ID" value="VVA33820"/>
    <property type="gene ID" value="Prudul26B027640"/>
</dbReference>
<evidence type="ECO:0000313" key="1">
    <source>
        <dbReference type="EMBL" id="KAI5351131.1"/>
    </source>
</evidence>
<dbReference type="Proteomes" id="UP001054821">
    <property type="component" value="Chromosome 1"/>
</dbReference>
<organism evidence="2 3">
    <name type="scientific">Prunus dulcis</name>
    <name type="common">Almond</name>
    <name type="synonym">Amygdalus dulcis</name>
    <dbReference type="NCBI Taxonomy" id="3755"/>
    <lineage>
        <taxon>Eukaryota</taxon>
        <taxon>Viridiplantae</taxon>
        <taxon>Streptophyta</taxon>
        <taxon>Embryophyta</taxon>
        <taxon>Tracheophyta</taxon>
        <taxon>Spermatophyta</taxon>
        <taxon>Magnoliopsida</taxon>
        <taxon>eudicotyledons</taxon>
        <taxon>Gunneridae</taxon>
        <taxon>Pentapetalae</taxon>
        <taxon>rosids</taxon>
        <taxon>fabids</taxon>
        <taxon>Rosales</taxon>
        <taxon>Rosaceae</taxon>
        <taxon>Amygdaloideae</taxon>
        <taxon>Amygdaleae</taxon>
        <taxon>Prunus</taxon>
    </lineage>
</organism>
<dbReference type="EMBL" id="CABIKO010000304">
    <property type="protein sequence ID" value="VVA33820.1"/>
    <property type="molecule type" value="Genomic_DNA"/>
</dbReference>
<reference evidence="1 4" key="3">
    <citation type="journal article" date="2022" name="G3 (Bethesda)">
        <title>Whole-genome sequence and methylome profiling of the almond [Prunus dulcis (Mill.) D.A. Webb] cultivar 'Nonpareil'.</title>
        <authorList>
            <person name="D'Amico-Willman K.M."/>
            <person name="Ouma W.Z."/>
            <person name="Meulia T."/>
            <person name="Sideli G.M."/>
            <person name="Gradziel T.M."/>
            <person name="Fresnedo-Ramirez J."/>
        </authorList>
    </citation>
    <scope>NUCLEOTIDE SEQUENCE [LARGE SCALE GENOMIC DNA]</scope>
    <source>
        <strain evidence="1">Clone GOH B32 T37-40</strain>
    </source>
</reference>
<dbReference type="AlphaFoldDB" id="A0A5E4G2C4"/>
<sequence>MLDFPDALKLFQVICGDSSFQPLLAMERKSCIALKRWWCQARQGFVSHRAMGSVDHASATTTVLSSAGTKASPVADAAAFVAVAFALASVDHWVVID</sequence>
<keyword evidence="4" id="KW-1185">Reference proteome</keyword>
<protein>
    <submittedName>
        <fullName evidence="2">Uncharacterized protein</fullName>
    </submittedName>
</protein>
<proteinExistence type="predicted"/>
<reference evidence="2" key="1">
    <citation type="submission" date="2019-07" db="EMBL/GenBank/DDBJ databases">
        <authorList>
            <person name="Alioto T."/>
            <person name="Alioto T."/>
            <person name="Gomez Garrido J."/>
        </authorList>
    </citation>
    <scope>NUCLEOTIDE SEQUENCE</scope>
</reference>